<protein>
    <submittedName>
        <fullName evidence="2">1163_t:CDS:1</fullName>
    </submittedName>
</protein>
<reference evidence="2" key="1">
    <citation type="submission" date="2021-06" db="EMBL/GenBank/DDBJ databases">
        <authorList>
            <person name="Kallberg Y."/>
            <person name="Tangrot J."/>
            <person name="Rosling A."/>
        </authorList>
    </citation>
    <scope>NUCLEOTIDE SEQUENCE</scope>
    <source>
        <strain evidence="2">AZ414A</strain>
    </source>
</reference>
<evidence type="ECO:0000313" key="2">
    <source>
        <dbReference type="EMBL" id="CAG8497375.1"/>
    </source>
</evidence>
<dbReference type="PROSITE" id="PS51397">
    <property type="entry name" value="WLM"/>
    <property type="match status" value="1"/>
</dbReference>
<keyword evidence="3" id="KW-1185">Reference proteome</keyword>
<evidence type="ECO:0000313" key="3">
    <source>
        <dbReference type="Proteomes" id="UP000789706"/>
    </source>
</evidence>
<name>A0A9N9EX46_9GLOM</name>
<dbReference type="OrthoDB" id="49605at2759"/>
<evidence type="ECO:0000259" key="1">
    <source>
        <dbReference type="PROSITE" id="PS51397"/>
    </source>
</evidence>
<dbReference type="Proteomes" id="UP000789706">
    <property type="component" value="Unassembled WGS sequence"/>
</dbReference>
<feature type="domain" description="WLM" evidence="1">
    <location>
        <begin position="1"/>
        <end position="86"/>
    </location>
</feature>
<dbReference type="InterPro" id="IPR013536">
    <property type="entry name" value="WLM_dom"/>
</dbReference>
<accession>A0A9N9EX46</accession>
<comment type="caution">
    <text evidence="2">The sequence shown here is derived from an EMBL/GenBank/DDBJ whole genome shotgun (WGS) entry which is preliminary data.</text>
</comment>
<gene>
    <name evidence="2" type="ORF">DEBURN_LOCUS4492</name>
</gene>
<dbReference type="EMBL" id="CAJVPK010000345">
    <property type="protein sequence ID" value="CAG8497375.1"/>
    <property type="molecule type" value="Genomic_DNA"/>
</dbReference>
<organism evidence="2 3">
    <name type="scientific">Diversispora eburnea</name>
    <dbReference type="NCBI Taxonomy" id="1213867"/>
    <lineage>
        <taxon>Eukaryota</taxon>
        <taxon>Fungi</taxon>
        <taxon>Fungi incertae sedis</taxon>
        <taxon>Mucoromycota</taxon>
        <taxon>Glomeromycotina</taxon>
        <taxon>Glomeromycetes</taxon>
        <taxon>Diversisporales</taxon>
        <taxon>Diversisporaceae</taxon>
        <taxon>Diversispora</taxon>
    </lineage>
</organism>
<dbReference type="AlphaFoldDB" id="A0A9N9EX46"/>
<proteinExistence type="predicted"/>
<sequence>MRVLLHELSLNVWGKYDDNSHRHNRQLNGEVGGNKISKEIYNSSEETKINDQSFESGTFILGGDPTRKRNMSMRELLAEASLIRLFKEEIELN</sequence>